<dbReference type="EMBL" id="CP012176">
    <property type="protein sequence ID" value="AKV82422.1"/>
    <property type="molecule type" value="Genomic_DNA"/>
</dbReference>
<dbReference type="GO" id="GO:0005737">
    <property type="term" value="C:cytoplasm"/>
    <property type="evidence" value="ECO:0007669"/>
    <property type="project" value="InterPro"/>
</dbReference>
<evidence type="ECO:0000256" key="3">
    <source>
        <dbReference type="ARBA" id="ARBA00022532"/>
    </source>
</evidence>
<dbReference type="GO" id="GO:0006099">
    <property type="term" value="P:tricarboxylic acid cycle"/>
    <property type="evidence" value="ECO:0007669"/>
    <property type="project" value="UniProtKB-UniPathway"/>
</dbReference>
<dbReference type="GeneID" id="91754726"/>
<keyword evidence="9" id="KW-1133">Transmembrane helix</keyword>
<sequence>MSQISRGLENVFIKTTSLTYIDGENGILRYGGYDIEDLVEHTSFEEVVHLMLYGDLPTKLQLQRLKSALDEAYEVPQQVIDMIYSLPRDSDAVGMMETAFSALSSIYGMPWNKATNRDNAVKLVARASTVVANVLRAKEGKKPAIPEPSESFAKSFLKASFSRTPTEEEVKAMDAALILYADHEVPASTTAALVTSSTLSDIYSCVVAALAALKGPLHGGAAEEAFKQFVEIGEPDMTESWFKRKIIEGKSRLMGFGHRVYKTYDPRAKIFKKYAKVISERNSDARKYFEIAQKLEELGVETFGAKHIYPNTDFYSGVVFYALGFPVYMFTSLFALSRTLGWTAHVIEYVEDQHRLIRPRALYVGPLKRDVVPIELRG</sequence>
<evidence type="ECO:0000313" key="11">
    <source>
        <dbReference type="EMBL" id="AKV73446.1"/>
    </source>
</evidence>
<dbReference type="InterPro" id="IPR016143">
    <property type="entry name" value="Citrate_synth-like_sm_a-sub"/>
</dbReference>
<dbReference type="PANTHER" id="PTHR11739">
    <property type="entry name" value="CITRATE SYNTHASE"/>
    <property type="match status" value="1"/>
</dbReference>
<dbReference type="RefSeq" id="WP_011921426.1">
    <property type="nucleotide sequence ID" value="NZ_AP019770.1"/>
</dbReference>
<dbReference type="PRINTS" id="PR00143">
    <property type="entry name" value="CITRTSNTHASE"/>
</dbReference>
<dbReference type="EMBL" id="CP012175">
    <property type="protein sequence ID" value="AKV80180.1"/>
    <property type="molecule type" value="Genomic_DNA"/>
</dbReference>
<comment type="catalytic activity">
    <reaction evidence="5 6">
        <text>oxaloacetate + acetyl-CoA + H2O = citrate + CoA + H(+)</text>
        <dbReference type="Rhea" id="RHEA:16845"/>
        <dbReference type="ChEBI" id="CHEBI:15377"/>
        <dbReference type="ChEBI" id="CHEBI:15378"/>
        <dbReference type="ChEBI" id="CHEBI:16452"/>
        <dbReference type="ChEBI" id="CHEBI:16947"/>
        <dbReference type="ChEBI" id="CHEBI:57287"/>
        <dbReference type="ChEBI" id="CHEBI:57288"/>
        <dbReference type="EC" id="2.3.3.16"/>
    </reaction>
</comment>
<proteinExistence type="inferred from homology"/>
<dbReference type="CDD" id="cd06118">
    <property type="entry name" value="citrate_synt_like_1"/>
    <property type="match status" value="1"/>
</dbReference>
<dbReference type="InterPro" id="IPR011278">
    <property type="entry name" value="2-MeCitrate/Citrate_synth_II"/>
</dbReference>
<evidence type="ECO:0000313" key="14">
    <source>
        <dbReference type="EMBL" id="AKV80180.1"/>
    </source>
</evidence>
<comment type="similarity">
    <text evidence="2 6 8">Belongs to the citrate synthase family.</text>
</comment>
<protein>
    <recommendedName>
        <fullName evidence="6 8">Citrate synthase</fullName>
        <ecNumber evidence="6">2.3.3.16</ecNumber>
    </recommendedName>
</protein>
<evidence type="ECO:0000256" key="1">
    <source>
        <dbReference type="ARBA" id="ARBA00005163"/>
    </source>
</evidence>
<dbReference type="PIRSF" id="PIRSF001369">
    <property type="entry name" value="Citrate_synth"/>
    <property type="match status" value="1"/>
</dbReference>
<reference evidence="15 17" key="3">
    <citation type="submission" date="2015-07" db="EMBL/GenBank/DDBJ databases">
        <title>Physiological, transcriptional responses and genome re-sequencing of acid resistant extremely thermoacidophilic Metallosphaera sedula SARC-M1.</title>
        <authorList>
            <person name="Ai C."/>
            <person name="McCarthy S."/>
            <person name="Eckrich V."/>
            <person name="Rudrappa D."/>
            <person name="Qiu G."/>
            <person name="Blum P."/>
        </authorList>
    </citation>
    <scope>NUCLEOTIDE SEQUENCE [LARGE SCALE GENOMIC DNA]</scope>
    <source>
        <strain evidence="15 17">SARC-M1</strain>
    </source>
</reference>
<dbReference type="Gene3D" id="1.10.230.10">
    <property type="entry name" value="Cytochrome P450-Terp, domain 2"/>
    <property type="match status" value="1"/>
</dbReference>
<dbReference type="PANTHER" id="PTHR11739:SF4">
    <property type="entry name" value="CITRATE SYNTHASE, PEROXISOMAL"/>
    <property type="match status" value="1"/>
</dbReference>
<evidence type="ECO:0000313" key="17">
    <source>
        <dbReference type="Proteomes" id="UP000056255"/>
    </source>
</evidence>
<evidence type="ECO:0000313" key="13">
    <source>
        <dbReference type="EMBL" id="AKV77935.1"/>
    </source>
</evidence>
<dbReference type="EMBL" id="CP008822">
    <property type="protein sequence ID" value="AIM26445.1"/>
    <property type="molecule type" value="Genomic_DNA"/>
</dbReference>
<comment type="pathway">
    <text evidence="1">Carbohydrate metabolism; tricarboxylic acid cycle.</text>
</comment>
<dbReference type="OMA" id="HWRQQML"/>
<feature type="transmembrane region" description="Helical" evidence="9">
    <location>
        <begin position="314"/>
        <end position="336"/>
    </location>
</feature>
<evidence type="ECO:0000256" key="9">
    <source>
        <dbReference type="SAM" id="Phobius"/>
    </source>
</evidence>
<dbReference type="Pfam" id="PF00285">
    <property type="entry name" value="Citrate_synt"/>
    <property type="match status" value="1"/>
</dbReference>
<accession>A0A088E521</accession>
<evidence type="ECO:0000256" key="4">
    <source>
        <dbReference type="ARBA" id="ARBA00022679"/>
    </source>
</evidence>
<dbReference type="EC" id="2.3.3.16" evidence="6"/>
<keyword evidence="3" id="KW-0816">Tricarboxylic acid cycle</keyword>
<dbReference type="SUPFAM" id="SSF48256">
    <property type="entry name" value="Citrate synthase"/>
    <property type="match status" value="1"/>
</dbReference>
<keyword evidence="9" id="KW-0472">Membrane</keyword>
<reference evidence="10 16" key="1">
    <citation type="journal article" date="2014" name="J. Bacteriol.">
        <title>Role of an Archaeal PitA Transporter in the Copper and Arsenic Resistance of Metallosphaera sedula, an Extreme Thermoacidophile.</title>
        <authorList>
            <person name="McCarthy S."/>
            <person name="Ai C."/>
            <person name="Wheaton G."/>
            <person name="Tevatia R."/>
            <person name="Eckrich V."/>
            <person name="Kelly R."/>
            <person name="Blum P."/>
        </authorList>
    </citation>
    <scope>NUCLEOTIDE SEQUENCE [LARGE SCALE GENOMIC DNA]</scope>
    <source>
        <strain evidence="10 16">CuR1</strain>
    </source>
</reference>
<dbReference type="GO" id="GO:0036440">
    <property type="term" value="F:citrate synthase activity"/>
    <property type="evidence" value="ECO:0007669"/>
    <property type="project" value="UniProtKB-EC"/>
</dbReference>
<dbReference type="UniPathway" id="UPA00223"/>
<evidence type="ECO:0000256" key="6">
    <source>
        <dbReference type="PIRNR" id="PIRNR001369"/>
    </source>
</evidence>
<dbReference type="NCBIfam" id="NF010640">
    <property type="entry name" value="PRK14037.1"/>
    <property type="match status" value="1"/>
</dbReference>
<dbReference type="SMR" id="A0A088E521"/>
<organism evidence="10 16">
    <name type="scientific">Metallosphaera sedula</name>
    <dbReference type="NCBI Taxonomy" id="43687"/>
    <lineage>
        <taxon>Archaea</taxon>
        <taxon>Thermoproteota</taxon>
        <taxon>Thermoprotei</taxon>
        <taxon>Sulfolobales</taxon>
        <taxon>Sulfolobaceae</taxon>
        <taxon>Metallosphaera</taxon>
    </lineage>
</organism>
<dbReference type="AlphaFoldDB" id="A0A088E521"/>
<dbReference type="EMBL" id="CP012173">
    <property type="protein sequence ID" value="AKV75689.1"/>
    <property type="molecule type" value="Genomic_DNA"/>
</dbReference>
<feature type="active site" evidence="7">
    <location>
        <position position="313"/>
    </location>
</feature>
<evidence type="ECO:0000313" key="15">
    <source>
        <dbReference type="EMBL" id="AKV82422.1"/>
    </source>
</evidence>
<dbReference type="InterPro" id="IPR016142">
    <property type="entry name" value="Citrate_synth-like_lrg_a-sub"/>
</dbReference>
<evidence type="ECO:0000313" key="20">
    <source>
        <dbReference type="Proteomes" id="UP000062475"/>
    </source>
</evidence>
<evidence type="ECO:0000256" key="7">
    <source>
        <dbReference type="PIRSR" id="PIRSR001369-1"/>
    </source>
</evidence>
<feature type="active site" evidence="7">
    <location>
        <position position="258"/>
    </location>
</feature>
<dbReference type="InterPro" id="IPR002020">
    <property type="entry name" value="Citrate_synthase"/>
</dbReference>
<evidence type="ECO:0000256" key="2">
    <source>
        <dbReference type="ARBA" id="ARBA00010566"/>
    </source>
</evidence>
<dbReference type="GO" id="GO:0005975">
    <property type="term" value="P:carbohydrate metabolic process"/>
    <property type="evidence" value="ECO:0007669"/>
    <property type="project" value="TreeGrafter"/>
</dbReference>
<evidence type="ECO:0000313" key="10">
    <source>
        <dbReference type="EMBL" id="AIM26445.1"/>
    </source>
</evidence>
<dbReference type="Proteomes" id="UP000061362">
    <property type="component" value="Chromosome"/>
</dbReference>
<name>A0A088E521_9CREN</name>
<gene>
    <name evidence="10" type="ORF">HA72_0281</name>
    <name evidence="11" type="ORF">MsedA_0292</name>
    <name evidence="12" type="ORF">MsedB_0292</name>
    <name evidence="13" type="ORF">MsedC_0291</name>
    <name evidence="14" type="ORF">MsedD_0292</name>
    <name evidence="15" type="ORF">MsedE_0292</name>
</gene>
<dbReference type="InterPro" id="IPR054926">
    <property type="entry name" value="Cit_synThplmales"/>
</dbReference>
<dbReference type="Proteomes" id="UP000056255">
    <property type="component" value="Chromosome"/>
</dbReference>
<evidence type="ECO:0000313" key="12">
    <source>
        <dbReference type="EMBL" id="AKV75689.1"/>
    </source>
</evidence>
<dbReference type="Proteomes" id="UP000029084">
    <property type="component" value="Chromosome"/>
</dbReference>
<keyword evidence="10" id="KW-0012">Acyltransferase</keyword>
<dbReference type="Proteomes" id="UP000068832">
    <property type="component" value="Chromosome"/>
</dbReference>
<dbReference type="EMBL" id="CP012174">
    <property type="protein sequence ID" value="AKV77935.1"/>
    <property type="molecule type" value="Genomic_DNA"/>
</dbReference>
<dbReference type="InterPro" id="IPR019810">
    <property type="entry name" value="Citrate_synthase_AS"/>
</dbReference>
<keyword evidence="4 6" id="KW-0808">Transferase</keyword>
<reference evidence="18 19" key="2">
    <citation type="journal article" date="2015" name="Genome Announc.">
        <title>Complete Genome Sequences of Evolved Arsenate-Resistant Metallosphaera sedula Strains.</title>
        <authorList>
            <person name="Ai C."/>
            <person name="McCarthy S."/>
            <person name="Schackwitz W."/>
            <person name="Martin J."/>
            <person name="Lipzen A."/>
            <person name="Blum P."/>
        </authorList>
    </citation>
    <scope>NUCLEOTIDE SEQUENCE [LARGE SCALE GENOMIC DNA]</scope>
    <source>
        <strain evidence="13 19">ARS120-1</strain>
        <strain evidence="14 18">ARS120-2</strain>
        <strain evidence="11 21">ARS50-1</strain>
        <strain evidence="12 20">ARS50-2</strain>
    </source>
</reference>
<dbReference type="NCBIfam" id="TIGR01800">
    <property type="entry name" value="cit_synth_II"/>
    <property type="match status" value="1"/>
</dbReference>
<dbReference type="PATRIC" id="fig|43687.5.peg.286"/>
<dbReference type="Proteomes" id="UP000062475">
    <property type="component" value="Chromosome"/>
</dbReference>
<dbReference type="InterPro" id="IPR024176">
    <property type="entry name" value="Citrate_synthase_bac-typ"/>
</dbReference>
<evidence type="ECO:0000313" key="18">
    <source>
        <dbReference type="Proteomes" id="UP000061362"/>
    </source>
</evidence>
<dbReference type="Proteomes" id="UP000062398">
    <property type="component" value="Chromosome"/>
</dbReference>
<dbReference type="NCBIfam" id="NF041157">
    <property type="entry name" value="Cit_synThplmales"/>
    <property type="match status" value="1"/>
</dbReference>
<evidence type="ECO:0000256" key="8">
    <source>
        <dbReference type="RuleBase" id="RU000441"/>
    </source>
</evidence>
<dbReference type="InterPro" id="IPR036969">
    <property type="entry name" value="Citrate_synthase_sf"/>
</dbReference>
<dbReference type="PROSITE" id="PS00480">
    <property type="entry name" value="CITRATE_SYNTHASE"/>
    <property type="match status" value="1"/>
</dbReference>
<evidence type="ECO:0000313" key="21">
    <source>
        <dbReference type="Proteomes" id="UP000068832"/>
    </source>
</evidence>
<keyword evidence="9" id="KW-0812">Transmembrane</keyword>
<evidence type="ECO:0000313" key="19">
    <source>
        <dbReference type="Proteomes" id="UP000062398"/>
    </source>
</evidence>
<evidence type="ECO:0000313" key="16">
    <source>
        <dbReference type="Proteomes" id="UP000029084"/>
    </source>
</evidence>
<dbReference type="OrthoDB" id="21302at2157"/>
<dbReference type="Gene3D" id="1.10.580.10">
    <property type="entry name" value="Citrate Synthase, domain 1"/>
    <property type="match status" value="1"/>
</dbReference>
<dbReference type="EMBL" id="CP012172">
    <property type="protein sequence ID" value="AKV73446.1"/>
    <property type="molecule type" value="Genomic_DNA"/>
</dbReference>
<evidence type="ECO:0000256" key="5">
    <source>
        <dbReference type="ARBA" id="ARBA00049288"/>
    </source>
</evidence>